<dbReference type="RefSeq" id="WP_168107628.1">
    <property type="nucleotide sequence ID" value="NZ_VTOX01000003.1"/>
</dbReference>
<feature type="chain" id="PRO_5031474039" evidence="1">
    <location>
        <begin position="36"/>
        <end position="195"/>
    </location>
</feature>
<comment type="caution">
    <text evidence="2">The sequence shown here is derived from an EMBL/GenBank/DDBJ whole genome shotgun (WGS) entry which is preliminary data.</text>
</comment>
<protein>
    <submittedName>
        <fullName evidence="2">YfiR family protein</fullName>
    </submittedName>
</protein>
<dbReference type="InterPro" id="IPR025293">
    <property type="entry name" value="YfiR/HmsC-like"/>
</dbReference>
<evidence type="ECO:0000313" key="3">
    <source>
        <dbReference type="Proteomes" id="UP000521868"/>
    </source>
</evidence>
<dbReference type="AlphaFoldDB" id="A0A7X6DG38"/>
<dbReference type="Pfam" id="PF13689">
    <property type="entry name" value="DUF4154"/>
    <property type="match status" value="1"/>
</dbReference>
<dbReference type="Proteomes" id="UP000521868">
    <property type="component" value="Unassembled WGS sequence"/>
</dbReference>
<feature type="signal peptide" evidence="1">
    <location>
        <begin position="1"/>
        <end position="35"/>
    </location>
</feature>
<gene>
    <name evidence="2" type="ORF">RAMLITH_11900</name>
</gene>
<keyword evidence="3" id="KW-1185">Reference proteome</keyword>
<reference evidence="2 3" key="1">
    <citation type="journal article" date="2020" name="Nature">
        <title>Bacterial chemolithoautotrophy via manganese oxidation.</title>
        <authorList>
            <person name="Yu H."/>
            <person name="Leadbetter J.R."/>
        </authorList>
    </citation>
    <scope>NUCLEOTIDE SEQUENCE [LARGE SCALE GENOMIC DNA]</scope>
    <source>
        <strain evidence="2 3">RBP-1</strain>
    </source>
</reference>
<proteinExistence type="predicted"/>
<accession>A0A7X6DG38</accession>
<evidence type="ECO:0000313" key="2">
    <source>
        <dbReference type="EMBL" id="NKE66527.1"/>
    </source>
</evidence>
<name>A0A7X6DG38_9BURK</name>
<keyword evidence="1" id="KW-0732">Signal</keyword>
<dbReference type="EMBL" id="VTOX01000003">
    <property type="protein sequence ID" value="NKE66527.1"/>
    <property type="molecule type" value="Genomic_DNA"/>
</dbReference>
<organism evidence="2 3">
    <name type="scientific">Ramlibacter lithotrophicus</name>
    <dbReference type="NCBI Taxonomy" id="2606681"/>
    <lineage>
        <taxon>Bacteria</taxon>
        <taxon>Pseudomonadati</taxon>
        <taxon>Pseudomonadota</taxon>
        <taxon>Betaproteobacteria</taxon>
        <taxon>Burkholderiales</taxon>
        <taxon>Comamonadaceae</taxon>
        <taxon>Ramlibacter</taxon>
    </lineage>
</organism>
<evidence type="ECO:0000256" key="1">
    <source>
        <dbReference type="SAM" id="SignalP"/>
    </source>
</evidence>
<sequence>MAALKPPALRPALAWRLALAFVFAWLLLAPAHAQAALSAPRESAVKAAFLMKFGTFVDWPPEAFRRPDEPLVIGILGDDAVHADLEQLAHGRTVNGRAIVARRLREPPAQGERLHILFLATNNESRLRELLVRTTGPVLVVTQAEAGLALGAALNFVLERGRVRFDASPRAAEGRALKLSSRLLAVARSVEERAP</sequence>